<dbReference type="SMART" id="SM00343">
    <property type="entry name" value="ZnF_C2HC"/>
    <property type="match status" value="1"/>
</dbReference>
<name>A0AAV0GY11_9ROSI</name>
<organism evidence="3 4">
    <name type="scientific">Linum tenue</name>
    <dbReference type="NCBI Taxonomy" id="586396"/>
    <lineage>
        <taxon>Eukaryota</taxon>
        <taxon>Viridiplantae</taxon>
        <taxon>Streptophyta</taxon>
        <taxon>Embryophyta</taxon>
        <taxon>Tracheophyta</taxon>
        <taxon>Spermatophyta</taxon>
        <taxon>Magnoliopsida</taxon>
        <taxon>eudicotyledons</taxon>
        <taxon>Gunneridae</taxon>
        <taxon>Pentapetalae</taxon>
        <taxon>rosids</taxon>
        <taxon>fabids</taxon>
        <taxon>Malpighiales</taxon>
        <taxon>Linaceae</taxon>
        <taxon>Linum</taxon>
    </lineage>
</organism>
<dbReference type="GO" id="GO:0003676">
    <property type="term" value="F:nucleic acid binding"/>
    <property type="evidence" value="ECO:0007669"/>
    <property type="project" value="InterPro"/>
</dbReference>
<keyword evidence="1" id="KW-0479">Metal-binding</keyword>
<dbReference type="SUPFAM" id="SSF57756">
    <property type="entry name" value="Retrovirus zinc finger-like domains"/>
    <property type="match status" value="1"/>
</dbReference>
<dbReference type="InterPro" id="IPR001878">
    <property type="entry name" value="Znf_CCHC"/>
</dbReference>
<feature type="domain" description="CCHC-type" evidence="2">
    <location>
        <begin position="12"/>
        <end position="26"/>
    </location>
</feature>
<dbReference type="Proteomes" id="UP001154282">
    <property type="component" value="Unassembled WGS sequence"/>
</dbReference>
<proteinExistence type="predicted"/>
<dbReference type="EMBL" id="CAMGYJ010000002">
    <property type="protein sequence ID" value="CAI0377576.1"/>
    <property type="molecule type" value="Genomic_DNA"/>
</dbReference>
<accession>A0AAV0GY11</accession>
<dbReference type="Gene3D" id="4.10.60.10">
    <property type="entry name" value="Zinc finger, CCHC-type"/>
    <property type="match status" value="1"/>
</dbReference>
<evidence type="ECO:0000313" key="3">
    <source>
        <dbReference type="EMBL" id="CAI0377576.1"/>
    </source>
</evidence>
<dbReference type="Pfam" id="PF00098">
    <property type="entry name" value="zf-CCHC"/>
    <property type="match status" value="1"/>
</dbReference>
<dbReference type="PROSITE" id="PS50158">
    <property type="entry name" value="ZF_CCHC"/>
    <property type="match status" value="1"/>
</dbReference>
<keyword evidence="4" id="KW-1185">Reference proteome</keyword>
<gene>
    <name evidence="3" type="ORF">LITE_LOCUS1512</name>
</gene>
<keyword evidence="1" id="KW-0862">Zinc</keyword>
<sequence length="101" mass="10780">MIVECPEKKNMCNYCKQEGHVIADCPTLARRGRGRGNGSRGGPSPGAAYATMMVAAEPSSSLTSADVQRLVQEVLKEALPTTLTSAFATGHEDGTRARERE</sequence>
<evidence type="ECO:0000313" key="4">
    <source>
        <dbReference type="Proteomes" id="UP001154282"/>
    </source>
</evidence>
<keyword evidence="1" id="KW-0863">Zinc-finger</keyword>
<dbReference type="AlphaFoldDB" id="A0AAV0GY11"/>
<evidence type="ECO:0000259" key="2">
    <source>
        <dbReference type="PROSITE" id="PS50158"/>
    </source>
</evidence>
<reference evidence="3" key="1">
    <citation type="submission" date="2022-08" db="EMBL/GenBank/DDBJ databases">
        <authorList>
            <person name="Gutierrez-Valencia J."/>
        </authorList>
    </citation>
    <scope>NUCLEOTIDE SEQUENCE</scope>
</reference>
<comment type="caution">
    <text evidence="3">The sequence shown here is derived from an EMBL/GenBank/DDBJ whole genome shotgun (WGS) entry which is preliminary data.</text>
</comment>
<evidence type="ECO:0000256" key="1">
    <source>
        <dbReference type="PROSITE-ProRule" id="PRU00047"/>
    </source>
</evidence>
<dbReference type="InterPro" id="IPR036875">
    <property type="entry name" value="Znf_CCHC_sf"/>
</dbReference>
<dbReference type="GO" id="GO:0008270">
    <property type="term" value="F:zinc ion binding"/>
    <property type="evidence" value="ECO:0007669"/>
    <property type="project" value="UniProtKB-KW"/>
</dbReference>
<protein>
    <recommendedName>
        <fullName evidence="2">CCHC-type domain-containing protein</fullName>
    </recommendedName>
</protein>